<dbReference type="PANTHER" id="PTHR45996">
    <property type="entry name" value="AGAP001464-PB"/>
    <property type="match status" value="1"/>
</dbReference>
<evidence type="ECO:0000256" key="3">
    <source>
        <dbReference type="ARBA" id="ARBA00023163"/>
    </source>
</evidence>
<evidence type="ECO:0000256" key="4">
    <source>
        <dbReference type="ARBA" id="ARBA00023242"/>
    </source>
</evidence>
<dbReference type="AlphaFoldDB" id="A0A8C8B568"/>
<accession>A0A8C8B568</accession>
<dbReference type="GO" id="GO:0005634">
    <property type="term" value="C:nucleus"/>
    <property type="evidence" value="ECO:0007669"/>
    <property type="project" value="TreeGrafter"/>
</dbReference>
<dbReference type="Proteomes" id="UP000694552">
    <property type="component" value="Unplaced"/>
</dbReference>
<dbReference type="GO" id="GO:0000978">
    <property type="term" value="F:RNA polymerase II cis-regulatory region sequence-specific DNA binding"/>
    <property type="evidence" value="ECO:0007669"/>
    <property type="project" value="TreeGrafter"/>
</dbReference>
<keyword evidence="3" id="KW-0804">Transcription</keyword>
<keyword evidence="5" id="KW-0175">Coiled coil</keyword>
<evidence type="ECO:0000313" key="6">
    <source>
        <dbReference type="Ensembl" id="ENSOSUP00000014474.1"/>
    </source>
</evidence>
<dbReference type="Ensembl" id="ENSOSUT00000014958.1">
    <property type="protein sequence ID" value="ENSOSUP00000014474.1"/>
    <property type="gene ID" value="ENSOSUG00000010327.1"/>
</dbReference>
<sequence>MSYLEELSALVDEDLLDFILKDGAPFPEIPGGENNLLEGCGLLDPELLDKDTDDMINSMLRDLKDEPSTLQDCLPIDSDSSISEDQHLSQSCSSNFASSHNVQVDHSYSCHLDWPVLETMRSDMAEDCSIDRGTWKCSEDPSRTLDQSSSFPTAVAGDAEHQLVPGATVQFEFPELFLTEEERQFLENGGLSLPTCLSLGKAEDWLLKDVCHKIQNKQPAQSGRRRKKSDMNGLENRMAAQNHELEKKVQLLQEQNRLLLRQLQKLQALVRQSANRTTTVKTMVIILSLYLLLSHNISALESTEQQLDPRGKCLGAEAWLQIKCCLLGQSTFLSSGVPPTQQLG</sequence>
<name>A0A8C8B568_9STRI</name>
<keyword evidence="1" id="KW-0805">Transcription regulation</keyword>
<evidence type="ECO:0000256" key="5">
    <source>
        <dbReference type="SAM" id="Coils"/>
    </source>
</evidence>
<feature type="coiled-coil region" evidence="5">
    <location>
        <begin position="224"/>
        <end position="276"/>
    </location>
</feature>
<keyword evidence="2" id="KW-0238">DNA-binding</keyword>
<evidence type="ECO:0000313" key="7">
    <source>
        <dbReference type="Proteomes" id="UP000694552"/>
    </source>
</evidence>
<dbReference type="GO" id="GO:0000981">
    <property type="term" value="F:DNA-binding transcription factor activity, RNA polymerase II-specific"/>
    <property type="evidence" value="ECO:0007669"/>
    <property type="project" value="TreeGrafter"/>
</dbReference>
<protein>
    <submittedName>
        <fullName evidence="6">cAMP responsive element binding protein 3</fullName>
    </submittedName>
</protein>
<reference evidence="6" key="2">
    <citation type="submission" date="2025-09" db="UniProtKB">
        <authorList>
            <consortium name="Ensembl"/>
        </authorList>
    </citation>
    <scope>IDENTIFICATION</scope>
</reference>
<reference evidence="6" key="1">
    <citation type="submission" date="2025-08" db="UniProtKB">
        <authorList>
            <consortium name="Ensembl"/>
        </authorList>
    </citation>
    <scope>IDENTIFICATION</scope>
</reference>
<evidence type="ECO:0000256" key="2">
    <source>
        <dbReference type="ARBA" id="ARBA00023125"/>
    </source>
</evidence>
<dbReference type="PANTHER" id="PTHR45996:SF4">
    <property type="entry name" value="CYCLIC AMP-RESPONSIVE ELEMENT-BINDING PROTEIN 3"/>
    <property type="match status" value="1"/>
</dbReference>
<dbReference type="InterPro" id="IPR051381">
    <property type="entry name" value="CREB_ATF_subfamily"/>
</dbReference>
<keyword evidence="4" id="KW-0539">Nucleus</keyword>
<evidence type="ECO:0000256" key="1">
    <source>
        <dbReference type="ARBA" id="ARBA00023015"/>
    </source>
</evidence>
<keyword evidence="7" id="KW-1185">Reference proteome</keyword>
<proteinExistence type="predicted"/>
<organism evidence="6 7">
    <name type="scientific">Otus sunia</name>
    <name type="common">Oriental scops-owl</name>
    <dbReference type="NCBI Taxonomy" id="257818"/>
    <lineage>
        <taxon>Eukaryota</taxon>
        <taxon>Metazoa</taxon>
        <taxon>Chordata</taxon>
        <taxon>Craniata</taxon>
        <taxon>Vertebrata</taxon>
        <taxon>Euteleostomi</taxon>
        <taxon>Archelosauria</taxon>
        <taxon>Archosauria</taxon>
        <taxon>Dinosauria</taxon>
        <taxon>Saurischia</taxon>
        <taxon>Theropoda</taxon>
        <taxon>Coelurosauria</taxon>
        <taxon>Aves</taxon>
        <taxon>Neognathae</taxon>
        <taxon>Neoaves</taxon>
        <taxon>Telluraves</taxon>
        <taxon>Strigiformes</taxon>
        <taxon>Strigidae</taxon>
        <taxon>Otus</taxon>
    </lineage>
</organism>